<name>A0A5J5FAY4_9PEZI</name>
<comment type="caution">
    <text evidence="2">The sequence shown here is derived from an EMBL/GenBank/DDBJ whole genome shotgun (WGS) entry which is preliminary data.</text>
</comment>
<evidence type="ECO:0000256" key="1">
    <source>
        <dbReference type="SAM" id="MobiDB-lite"/>
    </source>
</evidence>
<proteinExistence type="predicted"/>
<dbReference type="EMBL" id="VXIS01000010">
    <property type="protein sequence ID" value="KAA8913992.1"/>
    <property type="molecule type" value="Genomic_DNA"/>
</dbReference>
<dbReference type="Proteomes" id="UP000326924">
    <property type="component" value="Unassembled WGS sequence"/>
</dbReference>
<dbReference type="AlphaFoldDB" id="A0A5J5FAY4"/>
<evidence type="ECO:0000313" key="2">
    <source>
        <dbReference type="EMBL" id="KAA8913992.1"/>
    </source>
</evidence>
<dbReference type="InParanoid" id="A0A5J5FAY4"/>
<accession>A0A5J5FAY4</accession>
<keyword evidence="3" id="KW-1185">Reference proteome</keyword>
<sequence>MDSSAAAEPCFSSTGVQPGTAATECNTKAIAEDTAEPSAATFRRVVQASNLQPPILHYQSKALYVETLAGYYVQDVFTFRLPQESLLTPVFNFPTRHRVQQGKVQFESYLYQRKILLSVETSDQERHELYYTHCFDTPVPAPATHNLPGFWMIKGTRMMNLCMHDHIKLGHPELPHSYEQEKVRFGSLGQSVIVSLKRRCPDDKEREDDEEDHFQTKPSGIPLSKRIFRRLLALFILLSNVAERIVENTYFRQLLISWSQR</sequence>
<feature type="region of interest" description="Disordered" evidence="1">
    <location>
        <begin position="1"/>
        <end position="20"/>
    </location>
</feature>
<protein>
    <submittedName>
        <fullName evidence="2">Uncharacterized protein</fullName>
    </submittedName>
</protein>
<gene>
    <name evidence="2" type="ORF">FN846DRAFT_886255</name>
</gene>
<evidence type="ECO:0000313" key="3">
    <source>
        <dbReference type="Proteomes" id="UP000326924"/>
    </source>
</evidence>
<organism evidence="2 3">
    <name type="scientific">Sphaerosporella brunnea</name>
    <dbReference type="NCBI Taxonomy" id="1250544"/>
    <lineage>
        <taxon>Eukaryota</taxon>
        <taxon>Fungi</taxon>
        <taxon>Dikarya</taxon>
        <taxon>Ascomycota</taxon>
        <taxon>Pezizomycotina</taxon>
        <taxon>Pezizomycetes</taxon>
        <taxon>Pezizales</taxon>
        <taxon>Pyronemataceae</taxon>
        <taxon>Sphaerosporella</taxon>
    </lineage>
</organism>
<reference evidence="2 3" key="1">
    <citation type="submission" date="2019-09" db="EMBL/GenBank/DDBJ databases">
        <title>Draft genome of the ectomycorrhizal ascomycete Sphaerosporella brunnea.</title>
        <authorList>
            <consortium name="DOE Joint Genome Institute"/>
            <person name="Benucci G.M."/>
            <person name="Marozzi G."/>
            <person name="Antonielli L."/>
            <person name="Sanchez S."/>
            <person name="Marco P."/>
            <person name="Wang X."/>
            <person name="Falini L.B."/>
            <person name="Barry K."/>
            <person name="Haridas S."/>
            <person name="Lipzen A."/>
            <person name="Labutti K."/>
            <person name="Grigoriev I.V."/>
            <person name="Murat C."/>
            <person name="Martin F."/>
            <person name="Albertini E."/>
            <person name="Donnini D."/>
            <person name="Bonito G."/>
        </authorList>
    </citation>
    <scope>NUCLEOTIDE SEQUENCE [LARGE SCALE GENOMIC DNA]</scope>
    <source>
        <strain evidence="2 3">Sb_GMNB300</strain>
    </source>
</reference>